<feature type="compositionally biased region" description="Basic and acidic residues" evidence="7">
    <location>
        <begin position="1"/>
        <end position="22"/>
    </location>
</feature>
<dbReference type="Proteomes" id="UP000315295">
    <property type="component" value="Unassembled WGS sequence"/>
</dbReference>
<dbReference type="InterPro" id="IPR025993">
    <property type="entry name" value="Ceramide_glucosylTrfase"/>
</dbReference>
<keyword evidence="3" id="KW-0808">Transferase</keyword>
<evidence type="ECO:0000256" key="1">
    <source>
        <dbReference type="ARBA" id="ARBA00004141"/>
    </source>
</evidence>
<dbReference type="GO" id="GO:0016020">
    <property type="term" value="C:membrane"/>
    <property type="evidence" value="ECO:0007669"/>
    <property type="project" value="UniProtKB-SubCell"/>
</dbReference>
<evidence type="ECO:0000256" key="7">
    <source>
        <dbReference type="SAM" id="MobiDB-lite"/>
    </source>
</evidence>
<dbReference type="PANTHER" id="PTHR12726">
    <property type="entry name" value="CERAMIDE GLUCOSYLTRANSFERASE"/>
    <property type="match status" value="1"/>
</dbReference>
<dbReference type="STRING" id="106549.A0A540MJQ9"/>
<comment type="subcellular location">
    <subcellularLocation>
        <location evidence="1">Membrane</location>
        <topology evidence="1">Multi-pass membrane protein</topology>
    </subcellularLocation>
</comment>
<reference evidence="8 9" key="1">
    <citation type="journal article" date="2019" name="G3 (Bethesda)">
        <title>Sequencing of a Wild Apple (Malus baccata) Genome Unravels the Differences Between Cultivated and Wild Apple Species Regarding Disease Resistance and Cold Tolerance.</title>
        <authorList>
            <person name="Chen X."/>
        </authorList>
    </citation>
    <scope>NUCLEOTIDE SEQUENCE [LARGE SCALE GENOMIC DNA]</scope>
    <source>
        <strain evidence="9">cv. Shandingzi</strain>
        <tissue evidence="8">Leaves</tissue>
    </source>
</reference>
<evidence type="ECO:0000313" key="9">
    <source>
        <dbReference type="Proteomes" id="UP000315295"/>
    </source>
</evidence>
<evidence type="ECO:0000256" key="5">
    <source>
        <dbReference type="ARBA" id="ARBA00022989"/>
    </source>
</evidence>
<keyword evidence="6" id="KW-0472">Membrane</keyword>
<gene>
    <name evidence="8" type="ORF">C1H46_015390</name>
</gene>
<evidence type="ECO:0000256" key="3">
    <source>
        <dbReference type="ARBA" id="ARBA00022679"/>
    </source>
</evidence>
<keyword evidence="5" id="KW-1133">Transmembrane helix</keyword>
<name>A0A540MJQ9_MALBA</name>
<dbReference type="PANTHER" id="PTHR12726:SF0">
    <property type="entry name" value="CERAMIDE GLUCOSYLTRANSFERASE"/>
    <property type="match status" value="1"/>
</dbReference>
<organism evidence="8 9">
    <name type="scientific">Malus baccata</name>
    <name type="common">Siberian crab apple</name>
    <name type="synonym">Pyrus baccata</name>
    <dbReference type="NCBI Taxonomy" id="106549"/>
    <lineage>
        <taxon>Eukaryota</taxon>
        <taxon>Viridiplantae</taxon>
        <taxon>Streptophyta</taxon>
        <taxon>Embryophyta</taxon>
        <taxon>Tracheophyta</taxon>
        <taxon>Spermatophyta</taxon>
        <taxon>Magnoliopsida</taxon>
        <taxon>eudicotyledons</taxon>
        <taxon>Gunneridae</taxon>
        <taxon>Pentapetalae</taxon>
        <taxon>rosids</taxon>
        <taxon>fabids</taxon>
        <taxon>Rosales</taxon>
        <taxon>Rosaceae</taxon>
        <taxon>Amygdaloideae</taxon>
        <taxon>Maleae</taxon>
        <taxon>Malus</taxon>
    </lineage>
</organism>
<comment type="caution">
    <text evidence="8">The sequence shown here is derived from an EMBL/GenBank/DDBJ whole genome shotgun (WGS) entry which is preliminary data.</text>
</comment>
<proteinExistence type="predicted"/>
<evidence type="ECO:0000256" key="2">
    <source>
        <dbReference type="ARBA" id="ARBA00022676"/>
    </source>
</evidence>
<keyword evidence="2" id="KW-0328">Glycosyltransferase</keyword>
<keyword evidence="4" id="KW-0812">Transmembrane</keyword>
<evidence type="ECO:0000256" key="6">
    <source>
        <dbReference type="ARBA" id="ARBA00023136"/>
    </source>
</evidence>
<protein>
    <submittedName>
        <fullName evidence="8">Uncharacterized protein</fullName>
    </submittedName>
</protein>
<dbReference type="GO" id="GO:0006679">
    <property type="term" value="P:glucosylceramide biosynthetic process"/>
    <property type="evidence" value="ECO:0007669"/>
    <property type="project" value="TreeGrafter"/>
</dbReference>
<keyword evidence="9" id="KW-1185">Reference proteome</keyword>
<evidence type="ECO:0000256" key="4">
    <source>
        <dbReference type="ARBA" id="ARBA00022692"/>
    </source>
</evidence>
<sequence>MRLTERRIDRGGRREREREGFGEGKACGLQRGGRRRRKTTAASSWTGREKAFCSPLAVFVQIQVTSLYGGPLEFMFIVQSTEDPAYRAVSMLLSELRDEVHAKIVVAGISTTCSQKIHNQLAQPILPELLENSTTKVIEYGRKHVEGRDGDSTDVGKGGDPFSRLLGPKEEEEGVNNMKLALGKLPLSSVYDLFEK</sequence>
<feature type="region of interest" description="Disordered" evidence="7">
    <location>
        <begin position="1"/>
        <end position="41"/>
    </location>
</feature>
<accession>A0A540MJQ9</accession>
<evidence type="ECO:0000313" key="8">
    <source>
        <dbReference type="EMBL" id="TQD99023.1"/>
    </source>
</evidence>
<dbReference type="GO" id="GO:0008120">
    <property type="term" value="F:ceramide glucosyltransferase activity"/>
    <property type="evidence" value="ECO:0007669"/>
    <property type="project" value="TreeGrafter"/>
</dbReference>
<dbReference type="EMBL" id="VIEB01000244">
    <property type="protein sequence ID" value="TQD99023.1"/>
    <property type="molecule type" value="Genomic_DNA"/>
</dbReference>
<dbReference type="AlphaFoldDB" id="A0A540MJQ9"/>